<keyword evidence="3" id="KW-0804">Transcription</keyword>
<dbReference type="EMBL" id="JAGEPF010000046">
    <property type="protein sequence ID" value="MBO2465476.1"/>
    <property type="molecule type" value="Genomic_DNA"/>
</dbReference>
<dbReference type="InterPro" id="IPR028082">
    <property type="entry name" value="Peripla_BP_I"/>
</dbReference>
<reference evidence="4 5" key="1">
    <citation type="submission" date="2021-03" db="EMBL/GenBank/DDBJ databases">
        <title>Actinomadura violae sp. nov., isolated from lichen in Thailand.</title>
        <authorList>
            <person name="Kanchanasin P."/>
            <person name="Saeng-In P."/>
            <person name="Phongsopitanun W."/>
            <person name="Yuki M."/>
            <person name="Kudo T."/>
            <person name="Ohkuma M."/>
            <person name="Tanasupawat S."/>
        </authorList>
    </citation>
    <scope>NUCLEOTIDE SEQUENCE [LARGE SCALE GENOMIC DNA]</scope>
    <source>
        <strain evidence="4 5">LCR2-06</strain>
    </source>
</reference>
<evidence type="ECO:0000256" key="2">
    <source>
        <dbReference type="ARBA" id="ARBA00023125"/>
    </source>
</evidence>
<keyword evidence="1" id="KW-0805">Transcription regulation</keyword>
<evidence type="ECO:0000313" key="5">
    <source>
        <dbReference type="Proteomes" id="UP000680206"/>
    </source>
</evidence>
<dbReference type="CDD" id="cd06267">
    <property type="entry name" value="PBP1_LacI_sugar_binding-like"/>
    <property type="match status" value="1"/>
</dbReference>
<sequence length="155" mass="16980">MEHRVFLDLCQRRVDGLLVIPAGSDHSYMRAEMEMNIPVVFLDRPPVGVAADSVLVDNAGGARAGITELLARGHRRVGVITDSTAVHTARERLVGRAIRPDRGGHPLRRVAGLVGRLRPWRHAPCRRGHAGRLRSADGVLVRQQPHPIINGVLVI</sequence>
<dbReference type="SUPFAM" id="SSF53822">
    <property type="entry name" value="Periplasmic binding protein-like I"/>
    <property type="match status" value="1"/>
</dbReference>
<evidence type="ECO:0000256" key="1">
    <source>
        <dbReference type="ARBA" id="ARBA00023015"/>
    </source>
</evidence>
<keyword evidence="2" id="KW-0238">DNA-binding</keyword>
<comment type="caution">
    <text evidence="4">The sequence shown here is derived from an EMBL/GenBank/DDBJ whole genome shotgun (WGS) entry which is preliminary data.</text>
</comment>
<protein>
    <submittedName>
        <fullName evidence="4">Substrate-binding domain-containing protein</fullName>
    </submittedName>
</protein>
<proteinExistence type="predicted"/>
<dbReference type="PANTHER" id="PTHR30146">
    <property type="entry name" value="LACI-RELATED TRANSCRIPTIONAL REPRESSOR"/>
    <property type="match status" value="1"/>
</dbReference>
<gene>
    <name evidence="4" type="ORF">J4709_48740</name>
</gene>
<evidence type="ECO:0000256" key="3">
    <source>
        <dbReference type="ARBA" id="ARBA00023163"/>
    </source>
</evidence>
<dbReference type="RefSeq" id="WP_208252323.1">
    <property type="nucleotide sequence ID" value="NZ_JAGEPF010000046.1"/>
</dbReference>
<organism evidence="4 5">
    <name type="scientific">Actinomadura violacea</name>
    <dbReference type="NCBI Taxonomy" id="2819934"/>
    <lineage>
        <taxon>Bacteria</taxon>
        <taxon>Bacillati</taxon>
        <taxon>Actinomycetota</taxon>
        <taxon>Actinomycetes</taxon>
        <taxon>Streptosporangiales</taxon>
        <taxon>Thermomonosporaceae</taxon>
        <taxon>Actinomadura</taxon>
    </lineage>
</organism>
<dbReference type="Proteomes" id="UP000680206">
    <property type="component" value="Unassembled WGS sequence"/>
</dbReference>
<dbReference type="Gene3D" id="3.40.50.2300">
    <property type="match status" value="2"/>
</dbReference>
<name>A0ABS3S8Z9_9ACTN</name>
<keyword evidence="5" id="KW-1185">Reference proteome</keyword>
<dbReference type="PANTHER" id="PTHR30146:SF109">
    <property type="entry name" value="HTH-TYPE TRANSCRIPTIONAL REGULATOR GALS"/>
    <property type="match status" value="1"/>
</dbReference>
<accession>A0ABS3S8Z9</accession>
<evidence type="ECO:0000313" key="4">
    <source>
        <dbReference type="EMBL" id="MBO2465476.1"/>
    </source>
</evidence>